<dbReference type="OrthoDB" id="63946at2"/>
<proteinExistence type="inferred from homology"/>
<dbReference type="RefSeq" id="WP_133640594.1">
    <property type="nucleotide sequence ID" value="NZ_SNZV01000005.1"/>
</dbReference>
<dbReference type="PROSITE" id="PS51257">
    <property type="entry name" value="PROKAR_LIPOPROTEIN"/>
    <property type="match status" value="1"/>
</dbReference>
<protein>
    <submittedName>
        <fullName evidence="7">Iron complex transport system substrate-binding protein</fullName>
    </submittedName>
</protein>
<dbReference type="Gene3D" id="3.40.50.1980">
    <property type="entry name" value="Nitrogenase molybdenum iron protein domain"/>
    <property type="match status" value="2"/>
</dbReference>
<keyword evidence="3" id="KW-0813">Transport</keyword>
<evidence type="ECO:0000256" key="5">
    <source>
        <dbReference type="ARBA" id="ARBA00022729"/>
    </source>
</evidence>
<dbReference type="Pfam" id="PF01497">
    <property type="entry name" value="Peripla_BP_2"/>
    <property type="match status" value="1"/>
</dbReference>
<dbReference type="InterPro" id="IPR002491">
    <property type="entry name" value="ABC_transptr_periplasmic_BD"/>
</dbReference>
<evidence type="ECO:0000259" key="6">
    <source>
        <dbReference type="PROSITE" id="PS50983"/>
    </source>
</evidence>
<gene>
    <name evidence="7" type="ORF">B0I21_105230</name>
</gene>
<dbReference type="InterPro" id="IPR051313">
    <property type="entry name" value="Bact_iron-sidero_bind"/>
</dbReference>
<dbReference type="PANTHER" id="PTHR30532:SF28">
    <property type="entry name" value="PETROBACTIN-BINDING PROTEIN YCLQ"/>
    <property type="match status" value="1"/>
</dbReference>
<keyword evidence="5" id="KW-0732">Signal</keyword>
<dbReference type="EMBL" id="SNZV01000005">
    <property type="protein sequence ID" value="TDS13097.1"/>
    <property type="molecule type" value="Genomic_DNA"/>
</dbReference>
<evidence type="ECO:0000256" key="4">
    <source>
        <dbReference type="ARBA" id="ARBA00022496"/>
    </source>
</evidence>
<dbReference type="CDD" id="cd01140">
    <property type="entry name" value="FatB"/>
    <property type="match status" value="1"/>
</dbReference>
<sequence length="310" mass="34734">MKIRYFFLTLLGGLSSLIISCNNHESKKDKVDSITVQHELGEINVSTNPKKVVVFDMGSLETLNELNIPVAGICKDYVPKYLHKYINDKNVKDGGSILQPNFEMVSKINPDLIIISALQAKDYEKLSSIAPTLYLGIENGDFKSSIKKNINTIGRVFQLTDQTDQINKELEHAINEASKKIASSSNKIMILLYNAGTFSTFGSDSRYGFVFNDLKAKAADDLKEEAIYHGTVVSSEYIAEKDPDVLYIIDRNSVLGNVTNRNEIENKLVQQTSAYKKNKIIYLDPDVWYLSGGGSYSTRTMIEDILKGYK</sequence>
<comment type="caution">
    <text evidence="7">The sequence shown here is derived from an EMBL/GenBank/DDBJ whole genome shotgun (WGS) entry which is preliminary data.</text>
</comment>
<keyword evidence="8" id="KW-1185">Reference proteome</keyword>
<feature type="domain" description="Fe/B12 periplasmic-binding" evidence="6">
    <location>
        <begin position="51"/>
        <end position="310"/>
    </location>
</feature>
<evidence type="ECO:0000313" key="8">
    <source>
        <dbReference type="Proteomes" id="UP000294752"/>
    </source>
</evidence>
<reference evidence="7 8" key="1">
    <citation type="submission" date="2019-03" db="EMBL/GenBank/DDBJ databases">
        <title>Genomic Encyclopedia of Type Strains, Phase III (KMG-III): the genomes of soil and plant-associated and newly described type strains.</title>
        <authorList>
            <person name="Whitman W."/>
        </authorList>
    </citation>
    <scope>NUCLEOTIDE SEQUENCE [LARGE SCALE GENOMIC DNA]</scope>
    <source>
        <strain evidence="7 8">CGMCC 1.12801</strain>
    </source>
</reference>
<dbReference type="GO" id="GO:0030288">
    <property type="term" value="C:outer membrane-bounded periplasmic space"/>
    <property type="evidence" value="ECO:0007669"/>
    <property type="project" value="TreeGrafter"/>
</dbReference>
<dbReference type="SMR" id="A0A4R7CYS8"/>
<evidence type="ECO:0000256" key="1">
    <source>
        <dbReference type="ARBA" id="ARBA00004196"/>
    </source>
</evidence>
<dbReference type="InterPro" id="IPR033870">
    <property type="entry name" value="FatB"/>
</dbReference>
<evidence type="ECO:0000313" key="7">
    <source>
        <dbReference type="EMBL" id="TDS13097.1"/>
    </source>
</evidence>
<dbReference type="Proteomes" id="UP000294752">
    <property type="component" value="Unassembled WGS sequence"/>
</dbReference>
<accession>A0A4R7CYS8</accession>
<keyword evidence="4" id="KW-0408">Iron</keyword>
<comment type="similarity">
    <text evidence="2">Belongs to the bacterial solute-binding protein 8 family.</text>
</comment>
<keyword evidence="4" id="KW-0410">Iron transport</keyword>
<dbReference type="SUPFAM" id="SSF53807">
    <property type="entry name" value="Helical backbone' metal receptor"/>
    <property type="match status" value="1"/>
</dbReference>
<comment type="subcellular location">
    <subcellularLocation>
        <location evidence="1">Cell envelope</location>
    </subcellularLocation>
</comment>
<evidence type="ECO:0000256" key="2">
    <source>
        <dbReference type="ARBA" id="ARBA00008814"/>
    </source>
</evidence>
<dbReference type="AlphaFoldDB" id="A0A4R7CYS8"/>
<evidence type="ECO:0000256" key="3">
    <source>
        <dbReference type="ARBA" id="ARBA00022448"/>
    </source>
</evidence>
<organism evidence="7 8">
    <name type="scientific">Sphingobacterium paludis</name>
    <dbReference type="NCBI Taxonomy" id="1476465"/>
    <lineage>
        <taxon>Bacteria</taxon>
        <taxon>Pseudomonadati</taxon>
        <taxon>Bacteroidota</taxon>
        <taxon>Sphingobacteriia</taxon>
        <taxon>Sphingobacteriales</taxon>
        <taxon>Sphingobacteriaceae</taxon>
        <taxon>Sphingobacterium</taxon>
    </lineage>
</organism>
<dbReference type="GO" id="GO:1901678">
    <property type="term" value="P:iron coordination entity transport"/>
    <property type="evidence" value="ECO:0007669"/>
    <property type="project" value="UniProtKB-ARBA"/>
</dbReference>
<dbReference type="PANTHER" id="PTHR30532">
    <property type="entry name" value="IRON III DICITRATE-BINDING PERIPLASMIC PROTEIN"/>
    <property type="match status" value="1"/>
</dbReference>
<keyword evidence="4" id="KW-0406">Ion transport</keyword>
<dbReference type="PROSITE" id="PS50983">
    <property type="entry name" value="FE_B12_PBP"/>
    <property type="match status" value="1"/>
</dbReference>
<name>A0A4R7CYS8_9SPHI</name>